<dbReference type="Pfam" id="PF23598">
    <property type="entry name" value="LRR_14"/>
    <property type="match status" value="1"/>
</dbReference>
<dbReference type="InterPro" id="IPR002182">
    <property type="entry name" value="NB-ARC"/>
</dbReference>
<dbReference type="PRINTS" id="PR00364">
    <property type="entry name" value="DISEASERSIST"/>
</dbReference>
<dbReference type="InterPro" id="IPR044974">
    <property type="entry name" value="Disease_R_plants"/>
</dbReference>
<dbReference type="Gene3D" id="1.10.10.10">
    <property type="entry name" value="Winged helix-like DNA-binding domain superfamily/Winged helix DNA-binding domain"/>
    <property type="match status" value="1"/>
</dbReference>
<evidence type="ECO:0000259" key="3">
    <source>
        <dbReference type="Pfam" id="PF00931"/>
    </source>
</evidence>
<protein>
    <submittedName>
        <fullName evidence="6">NB-ARC domain, LRR domain containing protein</fullName>
    </submittedName>
</protein>
<dbReference type="SUPFAM" id="SSF52540">
    <property type="entry name" value="P-loop containing nucleoside triphosphate hydrolases"/>
    <property type="match status" value="1"/>
</dbReference>
<dbReference type="PANTHER" id="PTHR23155">
    <property type="entry name" value="DISEASE RESISTANCE PROTEIN RP"/>
    <property type="match status" value="1"/>
</dbReference>
<evidence type="ECO:0000256" key="2">
    <source>
        <dbReference type="ARBA" id="ARBA00022821"/>
    </source>
</evidence>
<keyword evidence="2" id="KW-0611">Plant defense</keyword>
<dbReference type="Gene3D" id="3.80.10.10">
    <property type="entry name" value="Ribonuclease Inhibitor"/>
    <property type="match status" value="1"/>
</dbReference>
<dbReference type="InterPro" id="IPR058922">
    <property type="entry name" value="WHD_DRP"/>
</dbReference>
<reference evidence="7" key="1">
    <citation type="submission" date="2016-06" db="EMBL/GenBank/DDBJ databases">
        <title>Parallel loss of symbiosis genes in relatives of nitrogen-fixing non-legume Parasponia.</title>
        <authorList>
            <person name="Van Velzen R."/>
            <person name="Holmer R."/>
            <person name="Bu F."/>
            <person name="Rutten L."/>
            <person name="Van Zeijl A."/>
            <person name="Liu W."/>
            <person name="Santuari L."/>
            <person name="Cao Q."/>
            <person name="Sharma T."/>
            <person name="Shen D."/>
            <person name="Roswanjaya Y."/>
            <person name="Wardhani T."/>
            <person name="Kalhor M.S."/>
            <person name="Jansen J."/>
            <person name="Van den Hoogen J."/>
            <person name="Gungor B."/>
            <person name="Hartog M."/>
            <person name="Hontelez J."/>
            <person name="Verver J."/>
            <person name="Yang W.-C."/>
            <person name="Schijlen E."/>
            <person name="Repin R."/>
            <person name="Schilthuizen M."/>
            <person name="Schranz E."/>
            <person name="Heidstra R."/>
            <person name="Miyata K."/>
            <person name="Fedorova E."/>
            <person name="Kohlen W."/>
            <person name="Bisseling T."/>
            <person name="Smit S."/>
            <person name="Geurts R."/>
        </authorList>
    </citation>
    <scope>NUCLEOTIDE SEQUENCE [LARGE SCALE GENOMIC DNA]</scope>
    <source>
        <strain evidence="7">cv. RG33-2</strain>
    </source>
</reference>
<dbReference type="GO" id="GO:0043531">
    <property type="term" value="F:ADP binding"/>
    <property type="evidence" value="ECO:0007669"/>
    <property type="project" value="InterPro"/>
</dbReference>
<dbReference type="EMBL" id="JXTC01000003">
    <property type="protein sequence ID" value="POO02841.1"/>
    <property type="molecule type" value="Genomic_DNA"/>
</dbReference>
<dbReference type="SUPFAM" id="SSF52058">
    <property type="entry name" value="L domain-like"/>
    <property type="match status" value="1"/>
</dbReference>
<gene>
    <name evidence="6" type="ORF">TorRG33x02_009020</name>
</gene>
<keyword evidence="7" id="KW-1185">Reference proteome</keyword>
<dbReference type="InterPro" id="IPR042197">
    <property type="entry name" value="Apaf_helical"/>
</dbReference>
<dbReference type="InterPro" id="IPR036388">
    <property type="entry name" value="WH-like_DNA-bd_sf"/>
</dbReference>
<proteinExistence type="predicted"/>
<dbReference type="InterPro" id="IPR032675">
    <property type="entry name" value="LRR_dom_sf"/>
</dbReference>
<dbReference type="OrthoDB" id="598235at2759"/>
<feature type="domain" description="Disease resistance protein winged helix" evidence="4">
    <location>
        <begin position="241"/>
        <end position="312"/>
    </location>
</feature>
<dbReference type="GO" id="GO:0098542">
    <property type="term" value="P:defense response to other organism"/>
    <property type="evidence" value="ECO:0007669"/>
    <property type="project" value="TreeGrafter"/>
</dbReference>
<dbReference type="PANTHER" id="PTHR23155:SF1052">
    <property type="entry name" value="DISEASE RESISTANCE PROTEIN RPM1"/>
    <property type="match status" value="1"/>
</dbReference>
<evidence type="ECO:0000259" key="5">
    <source>
        <dbReference type="Pfam" id="PF23598"/>
    </source>
</evidence>
<dbReference type="InterPro" id="IPR055414">
    <property type="entry name" value="LRR_R13L4/SHOC2-like"/>
</dbReference>
<name>A0A2P5FYG7_TREOI</name>
<dbReference type="AlphaFoldDB" id="A0A2P5FYG7"/>
<dbReference type="Pfam" id="PF00931">
    <property type="entry name" value="NB-ARC"/>
    <property type="match status" value="1"/>
</dbReference>
<dbReference type="Proteomes" id="UP000237000">
    <property type="component" value="Unassembled WGS sequence"/>
</dbReference>
<dbReference type="FunFam" id="1.10.10.10:FF:000322">
    <property type="entry name" value="Probable disease resistance protein At1g63360"/>
    <property type="match status" value="1"/>
</dbReference>
<dbReference type="InParanoid" id="A0A2P5FYG7"/>
<evidence type="ECO:0000313" key="6">
    <source>
        <dbReference type="EMBL" id="POO02841.1"/>
    </source>
</evidence>
<feature type="domain" description="NB-ARC" evidence="3">
    <location>
        <begin position="1"/>
        <end position="150"/>
    </location>
</feature>
<sequence length="791" mass="91488">MGGLGKTTLAYQVYIRSKGSFDCHAWIEVSQSYRKMDLLQNLIKKLYKSREEPIPDGIDGMDESTVTTKLRDYLLGKRYLVIFDDVWKINFWGDIKNVLPDDSEKNGRIIITTRDVEVANFCKISSFVYIHHLQPLPPEKSWELFCIKTFGYEFEGLCPAFLEKLSHEIVERCQGLPLAIVVIAGLLSTKNQSVEEWRKLLTSLSSELESNEHLTSITKILSLSYNDLPYYLKSCFLYFGIFPEDYSVRSGRLVRQWIAEGFVVSKRDKTFEVVAEEYMAELINRNLVQVSKVDFDGKVRTCRVHDLLHEIILNKMDDISFCQVLSGKESTFRGLIRRLSIVNGCHDVIARRTPEISHVRSLFVFDFEEMPKSLASAITTNFKLLKVLDFEDAPNLDHLPKNIGSLFNLKYLSLRGTSVRSLPKSIVELQNLETLDLKQSWILETPVEIKRLNKLRHLLAYRFDDNEDNPFNKRKGIKVKKGIGLLNSLQKVFYIQANVVGVDIFEELSKLTKLRKLGITKLRGSDGRKLCDCIQKMNYLESLDVAAVSGDEMFDLESMSSPPQFLQRLYLKGFLTKLPEWITQLQNLVRLRIYWSKLEDDPVKALKNLPCLLELGINCDAYYGEKLHFEKGVFPKLKALRFWTLTRLRLLVIEEGALCNLEMFDIGPCPQLKELPSGFQHLRNLKQVCFLEMTTHFLMFQNFQSLQSTGANIRFLYKIDGKQWLYRLEQVTKVLEYMREHNEEDWEFLPFEEILSKEIASTVRSELVVATPSHELMCLRAIEDRIGTAIS</sequence>
<dbReference type="Gene3D" id="3.40.50.300">
    <property type="entry name" value="P-loop containing nucleotide triphosphate hydrolases"/>
    <property type="match status" value="1"/>
</dbReference>
<dbReference type="InterPro" id="IPR027417">
    <property type="entry name" value="P-loop_NTPase"/>
</dbReference>
<keyword evidence="1" id="KW-0677">Repeat</keyword>
<evidence type="ECO:0000256" key="1">
    <source>
        <dbReference type="ARBA" id="ARBA00022737"/>
    </source>
</evidence>
<accession>A0A2P5FYG7</accession>
<evidence type="ECO:0000259" key="4">
    <source>
        <dbReference type="Pfam" id="PF23559"/>
    </source>
</evidence>
<dbReference type="Gene3D" id="1.10.8.430">
    <property type="entry name" value="Helical domain of apoptotic protease-activating factors"/>
    <property type="match status" value="1"/>
</dbReference>
<feature type="domain" description="Disease resistance R13L4/SHOC-2-like LRR" evidence="5">
    <location>
        <begin position="358"/>
        <end position="690"/>
    </location>
</feature>
<organism evidence="6 7">
    <name type="scientific">Trema orientale</name>
    <name type="common">Charcoal tree</name>
    <name type="synonym">Celtis orientalis</name>
    <dbReference type="NCBI Taxonomy" id="63057"/>
    <lineage>
        <taxon>Eukaryota</taxon>
        <taxon>Viridiplantae</taxon>
        <taxon>Streptophyta</taxon>
        <taxon>Embryophyta</taxon>
        <taxon>Tracheophyta</taxon>
        <taxon>Spermatophyta</taxon>
        <taxon>Magnoliopsida</taxon>
        <taxon>eudicotyledons</taxon>
        <taxon>Gunneridae</taxon>
        <taxon>Pentapetalae</taxon>
        <taxon>rosids</taxon>
        <taxon>fabids</taxon>
        <taxon>Rosales</taxon>
        <taxon>Cannabaceae</taxon>
        <taxon>Trema</taxon>
    </lineage>
</organism>
<comment type="caution">
    <text evidence="6">The sequence shown here is derived from an EMBL/GenBank/DDBJ whole genome shotgun (WGS) entry which is preliminary data.</text>
</comment>
<dbReference type="Pfam" id="PF23559">
    <property type="entry name" value="WHD_DRP"/>
    <property type="match status" value="1"/>
</dbReference>
<evidence type="ECO:0000313" key="7">
    <source>
        <dbReference type="Proteomes" id="UP000237000"/>
    </source>
</evidence>